<dbReference type="EMBL" id="OR769218">
    <property type="protein sequence ID" value="WQJ54247.1"/>
    <property type="molecule type" value="Genomic_DNA"/>
</dbReference>
<name>A0ABZ0Z4W0_9CAUD</name>
<protein>
    <recommendedName>
        <fullName evidence="3">Zinc-ribbon domain-containing protein</fullName>
    </recommendedName>
</protein>
<organism evidence="1 2">
    <name type="scientific">phage Lak_Megaphage_RVC_AP1_GC26</name>
    <dbReference type="NCBI Taxonomy" id="3109224"/>
    <lineage>
        <taxon>Viruses</taxon>
        <taxon>Duplodnaviria</taxon>
        <taxon>Heunggongvirae</taxon>
        <taxon>Uroviricota</taxon>
        <taxon>Caudoviricetes</taxon>
        <taxon>Caudoviricetes code 15 clade</taxon>
    </lineage>
</organism>
<reference evidence="1 2" key="1">
    <citation type="submission" date="2023-11" db="EMBL/GenBank/DDBJ databases">
        <authorList>
            <person name="Cook R."/>
            <person name="Crisci M."/>
            <person name="Pye H."/>
            <person name="Adriaenssens E."/>
            <person name="Santini J."/>
        </authorList>
    </citation>
    <scope>NUCLEOTIDE SEQUENCE [LARGE SCALE GENOMIC DNA]</scope>
    <source>
        <strain evidence="1">Lak_Megaphage_RVC_AP1_GC26</strain>
    </source>
</reference>
<dbReference type="Proteomes" id="UP001346559">
    <property type="component" value="Segment"/>
</dbReference>
<evidence type="ECO:0000313" key="2">
    <source>
        <dbReference type="Proteomes" id="UP001346559"/>
    </source>
</evidence>
<evidence type="ECO:0000313" key="1">
    <source>
        <dbReference type="EMBL" id="WQJ54247.1"/>
    </source>
</evidence>
<keyword evidence="2" id="KW-1185">Reference proteome</keyword>
<evidence type="ECO:0008006" key="3">
    <source>
        <dbReference type="Google" id="ProtNLM"/>
    </source>
</evidence>
<proteinExistence type="predicted"/>
<sequence length="272" mass="31571">MIINEKKMAQLSINKSLLKEYSTNEDSRVVYMDNNDEFQIQLFNPEQFTIGVTFTFNGKDMDGMLVLKPGERVWLERYLDNQVKFKFSTYEVDDNDVQVKHAIANNGNITVKFYKERVSSRIKTTIYNTLDNLWNEKPLYSNENMFKVPRYNNTPITCSNTNNNVLLTNSVTNCCCASIDGNTYNNALYKTNVNNTIETGRIENGGYSNQKFETVNNEFENYPFKTEYIKILPTSRKPYTTSDLNKIYCTNCGRKLNSKFKFCPYCGEKCVI</sequence>
<accession>A0ABZ0Z4W0</accession>